<proteinExistence type="predicted"/>
<keyword evidence="1" id="KW-0540">Nuclease</keyword>
<keyword evidence="6" id="KW-1185">Reference proteome</keyword>
<dbReference type="PANTHER" id="PTHR12302">
    <property type="entry name" value="EBNA2 BINDING PROTEIN P100"/>
    <property type="match status" value="1"/>
</dbReference>
<dbReference type="Gene3D" id="2.40.50.90">
    <property type="match status" value="1"/>
</dbReference>
<dbReference type="InterPro" id="IPR016071">
    <property type="entry name" value="Staphylococal_nuclease_OB-fold"/>
</dbReference>
<dbReference type="SMART" id="SM00318">
    <property type="entry name" value="SNc"/>
    <property type="match status" value="1"/>
</dbReference>
<feature type="domain" description="TNase-like" evidence="4">
    <location>
        <begin position="139"/>
        <end position="316"/>
    </location>
</feature>
<keyword evidence="2" id="KW-0255">Endonuclease</keyword>
<name>A0ABR2M826_9ASPA</name>
<sequence length="333" mass="37049">MGNSLVRFLCGGCFKPLSGDHRFGFHGDAPAALAQDLHQFESTSEVPDGLSSHVVSSKKAQANWFAKIGKAWRKAKRPPQTPEEAARFIIQTLKGHRKADVEGLLAFYGLPLDPLSPPAPEVPSTTPPPKPQGAKVILHSLPVDLKSIADGDTVTVYVDAADRKESSIVPKEVRKAAAARAKAKAAKDLKAAKTQHKIITDAGYRVVEGRKGNETLARKYRIRLRGIDAPENSMPYGNEAKEELVKMVEGKRAKVYVYDTDQYGRNVGDIYCNGTFVQEMMLRRGFAWHYTAYDKRPELAAWEKEAREARVGLWAQANPEKPWDYRRKRRNGA</sequence>
<evidence type="ECO:0000256" key="2">
    <source>
        <dbReference type="ARBA" id="ARBA00022759"/>
    </source>
</evidence>
<accession>A0ABR2M826</accession>
<dbReference type="SUPFAM" id="SSF50199">
    <property type="entry name" value="Staphylococcal nuclease"/>
    <property type="match status" value="1"/>
</dbReference>
<dbReference type="PROSITE" id="PS50830">
    <property type="entry name" value="TNASE_3"/>
    <property type="match status" value="1"/>
</dbReference>
<comment type="caution">
    <text evidence="5">The sequence shown here is derived from an EMBL/GenBank/DDBJ whole genome shotgun (WGS) entry which is preliminary data.</text>
</comment>
<evidence type="ECO:0000313" key="6">
    <source>
        <dbReference type="Proteomes" id="UP001412067"/>
    </source>
</evidence>
<evidence type="ECO:0000256" key="3">
    <source>
        <dbReference type="ARBA" id="ARBA00022801"/>
    </source>
</evidence>
<dbReference type="Pfam" id="PF00565">
    <property type="entry name" value="SNase"/>
    <property type="match status" value="1"/>
</dbReference>
<evidence type="ECO:0000256" key="1">
    <source>
        <dbReference type="ARBA" id="ARBA00022722"/>
    </source>
</evidence>
<gene>
    <name evidence="5" type="ORF">KSP40_PGU015228</name>
</gene>
<keyword evidence="3" id="KW-0378">Hydrolase</keyword>
<evidence type="ECO:0000313" key="5">
    <source>
        <dbReference type="EMBL" id="KAK8960327.1"/>
    </source>
</evidence>
<protein>
    <recommendedName>
        <fullName evidence="4">TNase-like domain-containing protein</fullName>
    </recommendedName>
</protein>
<reference evidence="5 6" key="1">
    <citation type="journal article" date="2022" name="Nat. Plants">
        <title>Genomes of leafy and leafless Platanthera orchids illuminate the evolution of mycoheterotrophy.</title>
        <authorList>
            <person name="Li M.H."/>
            <person name="Liu K.W."/>
            <person name="Li Z."/>
            <person name="Lu H.C."/>
            <person name="Ye Q.L."/>
            <person name="Zhang D."/>
            <person name="Wang J.Y."/>
            <person name="Li Y.F."/>
            <person name="Zhong Z.M."/>
            <person name="Liu X."/>
            <person name="Yu X."/>
            <person name="Liu D.K."/>
            <person name="Tu X.D."/>
            <person name="Liu B."/>
            <person name="Hao Y."/>
            <person name="Liao X.Y."/>
            <person name="Jiang Y.T."/>
            <person name="Sun W.H."/>
            <person name="Chen J."/>
            <person name="Chen Y.Q."/>
            <person name="Ai Y."/>
            <person name="Zhai J.W."/>
            <person name="Wu S.S."/>
            <person name="Zhou Z."/>
            <person name="Hsiao Y.Y."/>
            <person name="Wu W.L."/>
            <person name="Chen Y.Y."/>
            <person name="Lin Y.F."/>
            <person name="Hsu J.L."/>
            <person name="Li C.Y."/>
            <person name="Wang Z.W."/>
            <person name="Zhao X."/>
            <person name="Zhong W.Y."/>
            <person name="Ma X.K."/>
            <person name="Ma L."/>
            <person name="Huang J."/>
            <person name="Chen G.Z."/>
            <person name="Huang M.Z."/>
            <person name="Huang L."/>
            <person name="Peng D.H."/>
            <person name="Luo Y.B."/>
            <person name="Zou S.Q."/>
            <person name="Chen S.P."/>
            <person name="Lan S."/>
            <person name="Tsai W.C."/>
            <person name="Van de Peer Y."/>
            <person name="Liu Z.J."/>
        </authorList>
    </citation>
    <scope>NUCLEOTIDE SEQUENCE [LARGE SCALE GENOMIC DNA]</scope>
    <source>
        <strain evidence="5">Lor288</strain>
    </source>
</reference>
<evidence type="ECO:0000259" key="4">
    <source>
        <dbReference type="PROSITE" id="PS50830"/>
    </source>
</evidence>
<organism evidence="5 6">
    <name type="scientific">Platanthera guangdongensis</name>
    <dbReference type="NCBI Taxonomy" id="2320717"/>
    <lineage>
        <taxon>Eukaryota</taxon>
        <taxon>Viridiplantae</taxon>
        <taxon>Streptophyta</taxon>
        <taxon>Embryophyta</taxon>
        <taxon>Tracheophyta</taxon>
        <taxon>Spermatophyta</taxon>
        <taxon>Magnoliopsida</taxon>
        <taxon>Liliopsida</taxon>
        <taxon>Asparagales</taxon>
        <taxon>Orchidaceae</taxon>
        <taxon>Orchidoideae</taxon>
        <taxon>Orchideae</taxon>
        <taxon>Orchidinae</taxon>
        <taxon>Platanthera</taxon>
    </lineage>
</organism>
<dbReference type="PANTHER" id="PTHR12302:SF3">
    <property type="entry name" value="SERINE_THREONINE-PROTEIN KINASE 31"/>
    <property type="match status" value="1"/>
</dbReference>
<dbReference type="EMBL" id="JBBWWR010000010">
    <property type="protein sequence ID" value="KAK8960327.1"/>
    <property type="molecule type" value="Genomic_DNA"/>
</dbReference>
<dbReference type="InterPro" id="IPR035437">
    <property type="entry name" value="SNase_OB-fold_sf"/>
</dbReference>
<dbReference type="Proteomes" id="UP001412067">
    <property type="component" value="Unassembled WGS sequence"/>
</dbReference>